<dbReference type="EMBL" id="JBHRSV010000028">
    <property type="protein sequence ID" value="MFC2927361.1"/>
    <property type="molecule type" value="Genomic_DNA"/>
</dbReference>
<organism evidence="2 3">
    <name type="scientific">Hyphobacterium vulgare</name>
    <dbReference type="NCBI Taxonomy" id="1736751"/>
    <lineage>
        <taxon>Bacteria</taxon>
        <taxon>Pseudomonadati</taxon>
        <taxon>Pseudomonadota</taxon>
        <taxon>Alphaproteobacteria</taxon>
        <taxon>Maricaulales</taxon>
        <taxon>Maricaulaceae</taxon>
        <taxon>Hyphobacterium</taxon>
    </lineage>
</organism>
<dbReference type="Proteomes" id="UP001595379">
    <property type="component" value="Unassembled WGS sequence"/>
</dbReference>
<evidence type="ECO:0000313" key="2">
    <source>
        <dbReference type="EMBL" id="MFC2927361.1"/>
    </source>
</evidence>
<dbReference type="InterPro" id="IPR029058">
    <property type="entry name" value="AB_hydrolase_fold"/>
</dbReference>
<name>A0ABV7A0P7_9PROT</name>
<comment type="caution">
    <text evidence="2">The sequence shown here is derived from an EMBL/GenBank/DDBJ whole genome shotgun (WGS) entry which is preliminary data.</text>
</comment>
<dbReference type="InterPro" id="IPR045889">
    <property type="entry name" value="MES/HNL"/>
</dbReference>
<reference evidence="3" key="1">
    <citation type="journal article" date="2019" name="Int. J. Syst. Evol. Microbiol.">
        <title>The Global Catalogue of Microorganisms (GCM) 10K type strain sequencing project: providing services to taxonomists for standard genome sequencing and annotation.</title>
        <authorList>
            <consortium name="The Broad Institute Genomics Platform"/>
            <consortium name="The Broad Institute Genome Sequencing Center for Infectious Disease"/>
            <person name="Wu L."/>
            <person name="Ma J."/>
        </authorList>
    </citation>
    <scope>NUCLEOTIDE SEQUENCE [LARGE SCALE GENOMIC DNA]</scope>
    <source>
        <strain evidence="3">KCTC 52487</strain>
    </source>
</reference>
<keyword evidence="2" id="KW-0378">Hydrolase</keyword>
<dbReference type="SUPFAM" id="SSF53474">
    <property type="entry name" value="alpha/beta-Hydrolases"/>
    <property type="match status" value="1"/>
</dbReference>
<evidence type="ECO:0000313" key="3">
    <source>
        <dbReference type="Proteomes" id="UP001595379"/>
    </source>
</evidence>
<proteinExistence type="predicted"/>
<evidence type="ECO:0000259" key="1">
    <source>
        <dbReference type="Pfam" id="PF12697"/>
    </source>
</evidence>
<feature type="domain" description="AB hydrolase-1" evidence="1">
    <location>
        <begin position="5"/>
        <end position="231"/>
    </location>
</feature>
<gene>
    <name evidence="2" type="ORF">ACFOOR_14730</name>
</gene>
<dbReference type="PANTHER" id="PTHR10992">
    <property type="entry name" value="METHYLESTERASE FAMILY MEMBER"/>
    <property type="match status" value="1"/>
</dbReference>
<protein>
    <submittedName>
        <fullName evidence="2">Alpha/beta fold hydrolase</fullName>
    </submittedName>
</protein>
<accession>A0ABV7A0P7</accession>
<sequence>MTHYLLIHGSWHGAWVWYKTAPMLEAEGHTVTCAELPGRGRHPATSAFVGLNGMVRAVMKQLPPEVRFTIVAHSRYGILASALAEAVPDRVERTIYLASYMLPPGDRAANWFRSDRKSALLPGIEVNRLALWDGLQPHVYREALYHDCPVEDWMLGRLMLCREPARPAITRLILTEANYGRVPRAYIRLTEDRAVTPSLQDRVLAATPVDRVEDIAASHSVYFSKPVELVRTILKLSAS</sequence>
<dbReference type="Pfam" id="PF12697">
    <property type="entry name" value="Abhydrolase_6"/>
    <property type="match status" value="1"/>
</dbReference>
<dbReference type="RefSeq" id="WP_343163346.1">
    <property type="nucleotide sequence ID" value="NZ_JBHRSV010000028.1"/>
</dbReference>
<dbReference type="Gene3D" id="3.40.50.1820">
    <property type="entry name" value="alpha/beta hydrolase"/>
    <property type="match status" value="1"/>
</dbReference>
<dbReference type="InterPro" id="IPR000073">
    <property type="entry name" value="AB_hydrolase_1"/>
</dbReference>
<dbReference type="PANTHER" id="PTHR10992:SF1086">
    <property type="entry name" value="AB HYDROLASE-1 DOMAIN-CONTAINING PROTEIN"/>
    <property type="match status" value="1"/>
</dbReference>
<keyword evidence="3" id="KW-1185">Reference proteome</keyword>
<dbReference type="GO" id="GO:0016787">
    <property type="term" value="F:hydrolase activity"/>
    <property type="evidence" value="ECO:0007669"/>
    <property type="project" value="UniProtKB-KW"/>
</dbReference>